<comment type="caution">
    <text evidence="6">The sequence shown here is derived from an EMBL/GenBank/DDBJ whole genome shotgun (WGS) entry which is preliminary data.</text>
</comment>
<keyword evidence="6" id="KW-0418">Kinase</keyword>
<dbReference type="Proteomes" id="UP000230066">
    <property type="component" value="Unassembled WGS sequence"/>
</dbReference>
<dbReference type="SMART" id="SM00220">
    <property type="entry name" value="S_TKc"/>
    <property type="match status" value="1"/>
</dbReference>
<dbReference type="InterPro" id="IPR011009">
    <property type="entry name" value="Kinase-like_dom_sf"/>
</dbReference>
<dbReference type="PROSITE" id="PS00107">
    <property type="entry name" value="PROTEIN_KINASE_ATP"/>
    <property type="match status" value="1"/>
</dbReference>
<dbReference type="PROSITE" id="PS50011">
    <property type="entry name" value="PROTEIN_KINASE_DOM"/>
    <property type="match status" value="1"/>
</dbReference>
<feature type="compositionally biased region" description="Polar residues" evidence="4">
    <location>
        <begin position="243"/>
        <end position="254"/>
    </location>
</feature>
<dbReference type="PANTHER" id="PTHR24346:SF51">
    <property type="entry name" value="PAS DOMAIN-CONTAINING SERINE_THREONINE-PROTEIN KINASE"/>
    <property type="match status" value="1"/>
</dbReference>
<protein>
    <submittedName>
        <fullName evidence="6">PAS domain-containing serine/threonine-protein kinase</fullName>
    </submittedName>
</protein>
<dbReference type="InterPro" id="IPR008271">
    <property type="entry name" value="Ser/Thr_kinase_AS"/>
</dbReference>
<feature type="binding site" evidence="3">
    <location>
        <position position="327"/>
    </location>
    <ligand>
        <name>ATP</name>
        <dbReference type="ChEBI" id="CHEBI:30616"/>
    </ligand>
</feature>
<dbReference type="Gene3D" id="1.10.510.10">
    <property type="entry name" value="Transferase(Phosphotransferase) domain 1"/>
    <property type="match status" value="1"/>
</dbReference>
<dbReference type="AlphaFoldDB" id="A0A4E0RP09"/>
<dbReference type="InterPro" id="IPR017441">
    <property type="entry name" value="Protein_kinase_ATP_BS"/>
</dbReference>
<dbReference type="PROSITE" id="PS00108">
    <property type="entry name" value="PROTEIN_KINASE_ST"/>
    <property type="match status" value="1"/>
</dbReference>
<dbReference type="InterPro" id="IPR000719">
    <property type="entry name" value="Prot_kinase_dom"/>
</dbReference>
<keyword evidence="7" id="KW-1185">Reference proteome</keyword>
<name>A0A4E0RP09_FASHE</name>
<dbReference type="GO" id="GO:0005829">
    <property type="term" value="C:cytosol"/>
    <property type="evidence" value="ECO:0007669"/>
    <property type="project" value="TreeGrafter"/>
</dbReference>
<dbReference type="FunFam" id="1.10.510.10:FF:000571">
    <property type="entry name" value="Maternal embryonic leucine zipper kinase"/>
    <property type="match status" value="1"/>
</dbReference>
<accession>A0A4E0RP09</accession>
<feature type="region of interest" description="Disordered" evidence="4">
    <location>
        <begin position="236"/>
        <end position="268"/>
    </location>
</feature>
<evidence type="ECO:0000313" key="6">
    <source>
        <dbReference type="EMBL" id="THD27394.1"/>
    </source>
</evidence>
<dbReference type="PANTHER" id="PTHR24346">
    <property type="entry name" value="MAP/MICROTUBULE AFFINITY-REGULATING KINASE"/>
    <property type="match status" value="1"/>
</dbReference>
<evidence type="ECO:0000256" key="2">
    <source>
        <dbReference type="ARBA" id="ARBA00022840"/>
    </source>
</evidence>
<keyword evidence="1 3" id="KW-0547">Nucleotide-binding</keyword>
<proteinExistence type="predicted"/>
<dbReference type="GO" id="GO:0005524">
    <property type="term" value="F:ATP binding"/>
    <property type="evidence" value="ECO:0007669"/>
    <property type="project" value="UniProtKB-UniRule"/>
</dbReference>
<evidence type="ECO:0000259" key="5">
    <source>
        <dbReference type="PROSITE" id="PS50011"/>
    </source>
</evidence>
<feature type="domain" description="Protein kinase" evidence="5">
    <location>
        <begin position="298"/>
        <end position="601"/>
    </location>
</feature>
<evidence type="ECO:0000256" key="4">
    <source>
        <dbReference type="SAM" id="MobiDB-lite"/>
    </source>
</evidence>
<evidence type="ECO:0000313" key="7">
    <source>
        <dbReference type="Proteomes" id="UP000230066"/>
    </source>
</evidence>
<dbReference type="Pfam" id="PF00069">
    <property type="entry name" value="Pkinase"/>
    <property type="match status" value="1"/>
</dbReference>
<evidence type="ECO:0000256" key="1">
    <source>
        <dbReference type="ARBA" id="ARBA00022741"/>
    </source>
</evidence>
<dbReference type="Gene3D" id="3.30.200.20">
    <property type="entry name" value="Phosphorylase Kinase, domain 1"/>
    <property type="match status" value="1"/>
</dbReference>
<keyword evidence="2 3" id="KW-0067">ATP-binding</keyword>
<organism evidence="6 7">
    <name type="scientific">Fasciola hepatica</name>
    <name type="common">Liver fluke</name>
    <dbReference type="NCBI Taxonomy" id="6192"/>
    <lineage>
        <taxon>Eukaryota</taxon>
        <taxon>Metazoa</taxon>
        <taxon>Spiralia</taxon>
        <taxon>Lophotrochozoa</taxon>
        <taxon>Platyhelminthes</taxon>
        <taxon>Trematoda</taxon>
        <taxon>Digenea</taxon>
        <taxon>Plagiorchiida</taxon>
        <taxon>Echinostomata</taxon>
        <taxon>Echinostomatoidea</taxon>
        <taxon>Fasciolidae</taxon>
        <taxon>Fasciola</taxon>
    </lineage>
</organism>
<dbReference type="SUPFAM" id="SSF56112">
    <property type="entry name" value="Protein kinase-like (PK-like)"/>
    <property type="match status" value="1"/>
</dbReference>
<dbReference type="GO" id="GO:0035556">
    <property type="term" value="P:intracellular signal transduction"/>
    <property type="evidence" value="ECO:0007669"/>
    <property type="project" value="TreeGrafter"/>
</dbReference>
<dbReference type="EMBL" id="JXXN02000437">
    <property type="protein sequence ID" value="THD27394.1"/>
    <property type="molecule type" value="Genomic_DNA"/>
</dbReference>
<dbReference type="GO" id="GO:0004674">
    <property type="term" value="F:protein serine/threonine kinase activity"/>
    <property type="evidence" value="ECO:0007669"/>
    <property type="project" value="TreeGrafter"/>
</dbReference>
<keyword evidence="6" id="KW-0808">Transferase</keyword>
<dbReference type="GO" id="GO:0005634">
    <property type="term" value="C:nucleus"/>
    <property type="evidence" value="ECO:0007669"/>
    <property type="project" value="TreeGrafter"/>
</dbReference>
<reference evidence="6" key="1">
    <citation type="submission" date="2019-03" db="EMBL/GenBank/DDBJ databases">
        <title>Improved annotation for the trematode Fasciola hepatica.</title>
        <authorList>
            <person name="Choi Y.-J."/>
            <person name="Martin J."/>
            <person name="Mitreva M."/>
        </authorList>
    </citation>
    <scope>NUCLEOTIDE SEQUENCE [LARGE SCALE GENOMIC DNA]</scope>
</reference>
<evidence type="ECO:0000256" key="3">
    <source>
        <dbReference type="PROSITE-ProRule" id="PRU10141"/>
    </source>
</evidence>
<dbReference type="GO" id="GO:0045719">
    <property type="term" value="P:negative regulation of glycogen biosynthetic process"/>
    <property type="evidence" value="ECO:0007669"/>
    <property type="project" value="TreeGrafter"/>
</dbReference>
<sequence length="642" mass="73242">MVTLVDQVMVCSWIAWLETQCIRDHSGRQRSSLFDSSDVPFLSWRKIFRWQNEIYESVWDLFASNQNDTDKLHTSTQSGSESRIDIAKQEDELLNRSFESFGDQNNSSLVISATNQENADLINNKRMSNEAPFESSIVLSECVSIKEVEFAQRMEVLVEELSNFDGESLIPCWVPVPQGRNRSYNTMSANPLWGLRLNAAENLSESNCDKNESVQIEKQNNQAYVKLRPVANEKRFGPDFEETTSAGKESSSTREAYPPTKPVKDCPVTNSCDHPSTIDGVQNPPKASQDVETFCGNYKMTSTIGRGAFGFVRSGVYLRNGRKVVIKVIRGDRLPKDNLLLVPREELIVKDQMKEEVSEPKFSFSLYKQYKDLHNRINLMKSGEIPDDFAAQQSLCHVPREIWILKQIRHPHVVQMVDWVNDGRANYFLVMAPHGLGMDLFEFIDRRPTIDEPLGSYMFRQLVSAVAYLHSIQLAHRDIKDENLLIDEMFQLKLIDFGSAIPVAMGSKLSGVCGTTEYCSPEILTEKAYDPFSADIWAMGITLHTLMTGQNPFTTREEILLCELNLPSWMSKSLRQALSGTLEPNYRKRMTVKELEQLSWVKQEVHIEKYNFNSVLKDTSFHGNISADFRKYTPESTVLKNI</sequence>
<gene>
    <name evidence="6" type="ORF">D915_001682</name>
</gene>